<dbReference type="Gene3D" id="3.40.50.12080">
    <property type="match status" value="2"/>
</dbReference>
<organism evidence="2 3">
    <name type="scientific">Corynebacterium occultum</name>
    <dbReference type="NCBI Taxonomy" id="2675219"/>
    <lineage>
        <taxon>Bacteria</taxon>
        <taxon>Bacillati</taxon>
        <taxon>Actinomycetota</taxon>
        <taxon>Actinomycetes</taxon>
        <taxon>Mycobacteriales</taxon>
        <taxon>Corynebacteriaceae</taxon>
        <taxon>Corynebacterium</taxon>
    </lineage>
</organism>
<accession>A0A6B8VVJ1</accession>
<dbReference type="InterPro" id="IPR041307">
    <property type="entry name" value="WcbI"/>
</dbReference>
<sequence>MAKISDPRHHHFGGFYQLHPRRRGNGPAVAVIGNCQAESLRILLASSNKVDSFRIPPIHEWESSDLPFVEAALAKTDVLISQPVKADYRDLPVGTEQLRSLLPEGSLTLRYPVLRYDGLMPYQVIIRSPRDPSLNPPVVPYHDLRILAAADRGLHHLVEASPSAENLRTLAELSVAQLRSREERHGAVVMSDHLQTAPLWHTINHPDNTTLVVLARRVLQALAEAGMIDSDVDVTPPADREMLGGLQAPVDAQAAAALGVAAAAEGRENWQPGVDPAQLLSEQLSFYRAHPEVIAAGMQRHAQRLALLGLSSG</sequence>
<reference evidence="2 3" key="1">
    <citation type="submission" date="2019-11" db="EMBL/GenBank/DDBJ databases">
        <title>Complete genome sequence of Corynebacterium kalinowskii 1959, a novel Corynebacterium species isolated from soil of a small paddock in Vilsendorf, Germany.</title>
        <authorList>
            <person name="Schaffert L."/>
            <person name="Ruwe M."/>
            <person name="Milse J."/>
            <person name="Hanuschka K."/>
            <person name="Ortseifen V."/>
            <person name="Droste J."/>
            <person name="Brandt D."/>
            <person name="Schlueter L."/>
            <person name="Kutter Y."/>
            <person name="Vinke S."/>
            <person name="Viehoefer P."/>
            <person name="Jacob L."/>
            <person name="Luebke N.-C."/>
            <person name="Schulte-Berndt E."/>
            <person name="Hain C."/>
            <person name="Linder M."/>
            <person name="Schmidt P."/>
            <person name="Wollenschlaeger L."/>
            <person name="Luttermann T."/>
            <person name="Thieme E."/>
            <person name="Hassa J."/>
            <person name="Haak M."/>
            <person name="Wittchen M."/>
            <person name="Mentz A."/>
            <person name="Persicke M."/>
            <person name="Busche T."/>
            <person name="Ruckert C."/>
        </authorList>
    </citation>
    <scope>NUCLEOTIDE SEQUENCE [LARGE SCALE GENOMIC DNA]</scope>
    <source>
        <strain evidence="2 3">2039</strain>
    </source>
</reference>
<dbReference type="Pfam" id="PF18588">
    <property type="entry name" value="WcbI"/>
    <property type="match status" value="1"/>
</dbReference>
<dbReference type="Proteomes" id="UP000424462">
    <property type="component" value="Chromosome"/>
</dbReference>
<dbReference type="AlphaFoldDB" id="A0A6B8VVJ1"/>
<dbReference type="KEGG" id="cok:COCCU_05975"/>
<evidence type="ECO:0000313" key="3">
    <source>
        <dbReference type="Proteomes" id="UP000424462"/>
    </source>
</evidence>
<gene>
    <name evidence="2" type="ORF">COCCU_05975</name>
</gene>
<evidence type="ECO:0000259" key="1">
    <source>
        <dbReference type="Pfam" id="PF18588"/>
    </source>
</evidence>
<evidence type="ECO:0000313" key="2">
    <source>
        <dbReference type="EMBL" id="QGU07139.1"/>
    </source>
</evidence>
<keyword evidence="3" id="KW-1185">Reference proteome</keyword>
<proteinExistence type="predicted"/>
<dbReference type="EMBL" id="CP046455">
    <property type="protein sequence ID" value="QGU07139.1"/>
    <property type="molecule type" value="Genomic_DNA"/>
</dbReference>
<protein>
    <recommendedName>
        <fullName evidence="1">Polysaccharide biosynthesis enzyme WcbI domain-containing protein</fullName>
    </recommendedName>
</protein>
<name>A0A6B8VVJ1_9CORY</name>
<feature type="domain" description="Polysaccharide biosynthesis enzyme WcbI" evidence="1">
    <location>
        <begin position="29"/>
        <end position="222"/>
    </location>
</feature>
<dbReference type="RefSeq" id="WP_197088447.1">
    <property type="nucleotide sequence ID" value="NZ_CP046455.1"/>
</dbReference>